<dbReference type="InterPro" id="IPR047748">
    <property type="entry name" value="AztA-like"/>
</dbReference>
<dbReference type="PROSITE" id="PS00211">
    <property type="entry name" value="ABC_TRANSPORTER_1"/>
    <property type="match status" value="1"/>
</dbReference>
<dbReference type="EMBL" id="WTVQ01000004">
    <property type="protein sequence ID" value="NMG73847.1"/>
    <property type="molecule type" value="Genomic_DNA"/>
</dbReference>
<dbReference type="InterPro" id="IPR003439">
    <property type="entry name" value="ABC_transporter-like_ATP-bd"/>
</dbReference>
<evidence type="ECO:0000256" key="4">
    <source>
        <dbReference type="ARBA" id="ARBA00022741"/>
    </source>
</evidence>
<name>A0ABX1Q8Y4_9RHOO</name>
<feature type="domain" description="ABC transporter" evidence="6">
    <location>
        <begin position="12"/>
        <end position="239"/>
    </location>
</feature>
<evidence type="ECO:0000256" key="3">
    <source>
        <dbReference type="ARBA" id="ARBA00022475"/>
    </source>
</evidence>
<keyword evidence="2" id="KW-0813">Transport</keyword>
<evidence type="ECO:0000256" key="2">
    <source>
        <dbReference type="ARBA" id="ARBA00022448"/>
    </source>
</evidence>
<dbReference type="InterPro" id="IPR017871">
    <property type="entry name" value="ABC_transporter-like_CS"/>
</dbReference>
<evidence type="ECO:0000256" key="5">
    <source>
        <dbReference type="ARBA" id="ARBA00022840"/>
    </source>
</evidence>
<dbReference type="Gene3D" id="3.40.50.300">
    <property type="entry name" value="P-loop containing nucleotide triphosphate hydrolases"/>
    <property type="match status" value="1"/>
</dbReference>
<evidence type="ECO:0000256" key="1">
    <source>
        <dbReference type="ARBA" id="ARBA00005417"/>
    </source>
</evidence>
<dbReference type="InterPro" id="IPR027417">
    <property type="entry name" value="P-loop_NTPase"/>
</dbReference>
<evidence type="ECO:0000313" key="8">
    <source>
        <dbReference type="Proteomes" id="UP000648984"/>
    </source>
</evidence>
<evidence type="ECO:0000259" key="6">
    <source>
        <dbReference type="PROSITE" id="PS50893"/>
    </source>
</evidence>
<dbReference type="GO" id="GO:0005524">
    <property type="term" value="F:ATP binding"/>
    <property type="evidence" value="ECO:0007669"/>
    <property type="project" value="UniProtKB-KW"/>
</dbReference>
<keyword evidence="4" id="KW-0547">Nucleotide-binding</keyword>
<keyword evidence="3" id="KW-1003">Cell membrane</keyword>
<dbReference type="NCBIfam" id="NF040873">
    <property type="entry name" value="AztA"/>
    <property type="match status" value="1"/>
</dbReference>
<comment type="caution">
    <text evidence="7">The sequence shown here is derived from an EMBL/GenBank/DDBJ whole genome shotgun (WGS) entry which is preliminary data.</text>
</comment>
<dbReference type="PANTHER" id="PTHR42734">
    <property type="entry name" value="METAL TRANSPORT SYSTEM ATP-BINDING PROTEIN TM_0124-RELATED"/>
    <property type="match status" value="1"/>
</dbReference>
<accession>A0ABX1Q8Y4</accession>
<dbReference type="CDD" id="cd03235">
    <property type="entry name" value="ABC_Metallic_Cations"/>
    <property type="match status" value="1"/>
</dbReference>
<gene>
    <name evidence="7" type="ORF">GPA25_03650</name>
</gene>
<evidence type="ECO:0000313" key="7">
    <source>
        <dbReference type="EMBL" id="NMG73847.1"/>
    </source>
</evidence>
<comment type="similarity">
    <text evidence="1">Belongs to the ABC transporter superfamily.</text>
</comment>
<dbReference type="PROSITE" id="PS50893">
    <property type="entry name" value="ABC_TRANSPORTER_2"/>
    <property type="match status" value="1"/>
</dbReference>
<keyword evidence="8" id="KW-1185">Reference proteome</keyword>
<proteinExistence type="inferred from homology"/>
<dbReference type="SUPFAM" id="SSF52540">
    <property type="entry name" value="P-loop containing nucleoside triphosphate hydrolases"/>
    <property type="match status" value="1"/>
</dbReference>
<keyword evidence="5 7" id="KW-0067">ATP-binding</keyword>
<organism evidence="7 8">
    <name type="scientific">Aromatoleum diolicum</name>
    <dbReference type="NCBI Taxonomy" id="75796"/>
    <lineage>
        <taxon>Bacteria</taxon>
        <taxon>Pseudomonadati</taxon>
        <taxon>Pseudomonadota</taxon>
        <taxon>Betaproteobacteria</taxon>
        <taxon>Rhodocyclales</taxon>
        <taxon>Rhodocyclaceae</taxon>
        <taxon>Aromatoleum</taxon>
    </lineage>
</organism>
<reference evidence="7 8" key="1">
    <citation type="submission" date="2019-12" db="EMBL/GenBank/DDBJ databases">
        <title>Comparative genomics gives insights into the taxonomy of the Azoarcus-Aromatoleum group and reveals separate origins of nif in the plant-associated Azoarcus and non-plant-associated Aromatoleum sub-groups.</title>
        <authorList>
            <person name="Lafos M."/>
            <person name="Maluk M."/>
            <person name="Batista M."/>
            <person name="Junghare M."/>
            <person name="Carmona M."/>
            <person name="Faoro H."/>
            <person name="Cruz L.M."/>
            <person name="Battistoni F."/>
            <person name="De Souza E."/>
            <person name="Pedrosa F."/>
            <person name="Chen W.-M."/>
            <person name="Poole P.S."/>
            <person name="Dixon R.A."/>
            <person name="James E.K."/>
        </authorList>
    </citation>
    <scope>NUCLEOTIDE SEQUENCE [LARGE SCALE GENOMIC DNA]</scope>
    <source>
        <strain evidence="7 8">22Lin</strain>
    </source>
</reference>
<dbReference type="Pfam" id="PF00005">
    <property type="entry name" value="ABC_tran"/>
    <property type="match status" value="1"/>
</dbReference>
<dbReference type="PANTHER" id="PTHR42734:SF5">
    <property type="entry name" value="IRON TRANSPORT SYSTEM ATP-BINDING PROTEIN HI_0361-RELATED"/>
    <property type="match status" value="1"/>
</dbReference>
<dbReference type="SMART" id="SM00382">
    <property type="entry name" value="AAA"/>
    <property type="match status" value="1"/>
</dbReference>
<dbReference type="Proteomes" id="UP000648984">
    <property type="component" value="Unassembled WGS sequence"/>
</dbReference>
<keyword evidence="3" id="KW-0472">Membrane</keyword>
<dbReference type="InterPro" id="IPR050153">
    <property type="entry name" value="Metal_Ion_Import_ABC"/>
</dbReference>
<protein>
    <submittedName>
        <fullName evidence="7">ATP-binding cassette domain-containing protein</fullName>
    </submittedName>
</protein>
<dbReference type="InterPro" id="IPR003593">
    <property type="entry name" value="AAA+_ATPase"/>
</dbReference>
<sequence>MGHRMTQPLAVLQLDNLTLGYDRHPAVHHLSCSIAPGALVAVVGPNGAGKSTLFKALTGELAPLQGSFRMHTAPGGIAYLPQQSELDRSFPVSVFDMVSMGLWREIGPFRGLSRSQAERVRAALAAVGLSGFETRQIGTLSGGQLQRARFARMMLQDASLLLLDEPFNAIDARTIEDLIALVLDWHAEGRTILAVLHDLELVRRHFPECLLLARESLGFGPTTDVLTPERLATARRLASEFDEAAAVCHRPEAEAA</sequence>